<feature type="compositionally biased region" description="Polar residues" evidence="1">
    <location>
        <begin position="56"/>
        <end position="65"/>
    </location>
</feature>
<evidence type="ECO:0000313" key="4">
    <source>
        <dbReference type="Proteomes" id="UP000813444"/>
    </source>
</evidence>
<gene>
    <name evidence="3" type="ORF">B0I35DRAFT_418267</name>
</gene>
<keyword evidence="2" id="KW-0812">Transmembrane</keyword>
<keyword evidence="4" id="KW-1185">Reference proteome</keyword>
<sequence>MANLTYPGIVSGLCIGLLSLSLSFLFSLPLIVLSGSKSIFPCWHDHQYPAIHGQRHQQSGHGSSRPQPPCGG</sequence>
<dbReference type="EMBL" id="JAGPNK010000001">
    <property type="protein sequence ID" value="KAH7328766.1"/>
    <property type="molecule type" value="Genomic_DNA"/>
</dbReference>
<keyword evidence="2" id="KW-0472">Membrane</keyword>
<organism evidence="3 4">
    <name type="scientific">Stachybotrys elegans</name>
    <dbReference type="NCBI Taxonomy" id="80388"/>
    <lineage>
        <taxon>Eukaryota</taxon>
        <taxon>Fungi</taxon>
        <taxon>Dikarya</taxon>
        <taxon>Ascomycota</taxon>
        <taxon>Pezizomycotina</taxon>
        <taxon>Sordariomycetes</taxon>
        <taxon>Hypocreomycetidae</taxon>
        <taxon>Hypocreales</taxon>
        <taxon>Stachybotryaceae</taxon>
        <taxon>Stachybotrys</taxon>
    </lineage>
</organism>
<feature type="non-terminal residue" evidence="3">
    <location>
        <position position="1"/>
    </location>
</feature>
<dbReference type="Proteomes" id="UP000813444">
    <property type="component" value="Unassembled WGS sequence"/>
</dbReference>
<protein>
    <submittedName>
        <fullName evidence="3">Uncharacterized protein</fullName>
    </submittedName>
</protein>
<feature type="region of interest" description="Disordered" evidence="1">
    <location>
        <begin position="52"/>
        <end position="72"/>
    </location>
</feature>
<comment type="caution">
    <text evidence="3">The sequence shown here is derived from an EMBL/GenBank/DDBJ whole genome shotgun (WGS) entry which is preliminary data.</text>
</comment>
<keyword evidence="2" id="KW-1133">Transmembrane helix</keyword>
<feature type="transmembrane region" description="Helical" evidence="2">
    <location>
        <begin position="6"/>
        <end position="33"/>
    </location>
</feature>
<evidence type="ECO:0000313" key="3">
    <source>
        <dbReference type="EMBL" id="KAH7328766.1"/>
    </source>
</evidence>
<proteinExistence type="predicted"/>
<name>A0A8K0T3M9_9HYPO</name>
<accession>A0A8K0T3M9</accession>
<evidence type="ECO:0000256" key="2">
    <source>
        <dbReference type="SAM" id="Phobius"/>
    </source>
</evidence>
<dbReference type="AlphaFoldDB" id="A0A8K0T3M9"/>
<reference evidence="3" key="1">
    <citation type="journal article" date="2021" name="Nat. Commun.">
        <title>Genetic determinants of endophytism in the Arabidopsis root mycobiome.</title>
        <authorList>
            <person name="Mesny F."/>
            <person name="Miyauchi S."/>
            <person name="Thiergart T."/>
            <person name="Pickel B."/>
            <person name="Atanasova L."/>
            <person name="Karlsson M."/>
            <person name="Huettel B."/>
            <person name="Barry K.W."/>
            <person name="Haridas S."/>
            <person name="Chen C."/>
            <person name="Bauer D."/>
            <person name="Andreopoulos W."/>
            <person name="Pangilinan J."/>
            <person name="LaButti K."/>
            <person name="Riley R."/>
            <person name="Lipzen A."/>
            <person name="Clum A."/>
            <person name="Drula E."/>
            <person name="Henrissat B."/>
            <person name="Kohler A."/>
            <person name="Grigoriev I.V."/>
            <person name="Martin F.M."/>
            <person name="Hacquard S."/>
        </authorList>
    </citation>
    <scope>NUCLEOTIDE SEQUENCE</scope>
    <source>
        <strain evidence="3">MPI-CAGE-CH-0235</strain>
    </source>
</reference>
<evidence type="ECO:0000256" key="1">
    <source>
        <dbReference type="SAM" id="MobiDB-lite"/>
    </source>
</evidence>